<dbReference type="SUPFAM" id="SSF47226">
    <property type="entry name" value="Histidine-containing phosphotransfer domain, HPT domain"/>
    <property type="match status" value="1"/>
</dbReference>
<reference evidence="4" key="1">
    <citation type="journal article" date="2023" name="Int. J. Syst. Evol. Microbiol.">
        <title>Mesoterricola silvestris gen. nov., sp. nov., Mesoterricola sediminis sp. nov., Geothrix oryzae sp. nov., Geothrix edaphica sp. nov., Geothrix rubra sp. nov., and Geothrix limicola sp. nov., six novel members of Acidobacteriota isolated from soils.</title>
        <authorList>
            <person name="Itoh H."/>
            <person name="Sugisawa Y."/>
            <person name="Mise K."/>
            <person name="Xu Z."/>
            <person name="Kuniyasu M."/>
            <person name="Ushijima N."/>
            <person name="Kawano K."/>
            <person name="Kobayashi E."/>
            <person name="Shiratori Y."/>
            <person name="Masuda Y."/>
            <person name="Senoo K."/>
        </authorList>
    </citation>
    <scope>NUCLEOTIDE SEQUENCE [LARGE SCALE GENOMIC DNA]</scope>
    <source>
        <strain evidence="4">Red222</strain>
    </source>
</reference>
<dbReference type="Proteomes" id="UP001242010">
    <property type="component" value="Chromosome"/>
</dbReference>
<name>A0ABM8DM74_9BACT</name>
<evidence type="ECO:0000313" key="4">
    <source>
        <dbReference type="Proteomes" id="UP001242010"/>
    </source>
</evidence>
<dbReference type="Gene3D" id="1.20.120.160">
    <property type="entry name" value="HPT domain"/>
    <property type="match status" value="1"/>
</dbReference>
<accession>A0ABM8DM74</accession>
<dbReference type="InterPro" id="IPR008207">
    <property type="entry name" value="Sig_transdc_His_kin_Hpt_dom"/>
</dbReference>
<dbReference type="InterPro" id="IPR036641">
    <property type="entry name" value="HPT_dom_sf"/>
</dbReference>
<dbReference type="PROSITE" id="PS50894">
    <property type="entry name" value="HPT"/>
    <property type="match status" value="1"/>
</dbReference>
<dbReference type="RefSeq" id="WP_286354621.1">
    <property type="nucleotide sequence ID" value="NZ_AP027079.1"/>
</dbReference>
<evidence type="ECO:0000259" key="2">
    <source>
        <dbReference type="PROSITE" id="PS50894"/>
    </source>
</evidence>
<evidence type="ECO:0000313" key="3">
    <source>
        <dbReference type="EMBL" id="BDU67994.1"/>
    </source>
</evidence>
<evidence type="ECO:0000256" key="1">
    <source>
        <dbReference type="PROSITE-ProRule" id="PRU00110"/>
    </source>
</evidence>
<feature type="domain" description="HPt" evidence="2">
    <location>
        <begin position="22"/>
        <end position="115"/>
    </location>
</feature>
<keyword evidence="4" id="KW-1185">Reference proteome</keyword>
<organism evidence="3 4">
    <name type="scientific">Geothrix oryzae</name>
    <dbReference type="NCBI Taxonomy" id="2927975"/>
    <lineage>
        <taxon>Bacteria</taxon>
        <taxon>Pseudomonadati</taxon>
        <taxon>Acidobacteriota</taxon>
        <taxon>Holophagae</taxon>
        <taxon>Holophagales</taxon>
        <taxon>Holophagaceae</taxon>
        <taxon>Geothrix</taxon>
    </lineage>
</organism>
<gene>
    <name evidence="3" type="ORF">GETHOR_00950</name>
</gene>
<dbReference type="SMART" id="SM00073">
    <property type="entry name" value="HPT"/>
    <property type="match status" value="1"/>
</dbReference>
<dbReference type="Pfam" id="PF01627">
    <property type="entry name" value="Hpt"/>
    <property type="match status" value="1"/>
</dbReference>
<feature type="modified residue" description="Phosphohistidine" evidence="1">
    <location>
        <position position="61"/>
    </location>
</feature>
<keyword evidence="1" id="KW-0597">Phosphoprotein</keyword>
<proteinExistence type="predicted"/>
<sequence>MVPSDLLDLTTLQNLVELDDGAHGLVSEMIGIFQDDTPRRIQAILQAIAQQDAEALSRAGHALKGGAGALGAKTLRTLGAELEQLGRSGSVDAGADLPARLEAAFQASLAALESFVRDGEANRT</sequence>
<dbReference type="EMBL" id="AP027079">
    <property type="protein sequence ID" value="BDU67994.1"/>
    <property type="molecule type" value="Genomic_DNA"/>
</dbReference>
<protein>
    <recommendedName>
        <fullName evidence="2">HPt domain-containing protein</fullName>
    </recommendedName>
</protein>